<comment type="pathway">
    <text evidence="1">Porphyrin-containing compound metabolism; protoporphyrin-IX biosynthesis; coproporphyrinogen-III from 5-aminolevulinate: step 3/4.</text>
</comment>
<comment type="similarity">
    <text evidence="2">Belongs to the uroporphyrinogen-III synthase family.</text>
</comment>
<dbReference type="InterPro" id="IPR039793">
    <property type="entry name" value="UROS/Hem4"/>
</dbReference>
<gene>
    <name evidence="12" type="ORF">HK103_005682</name>
</gene>
<evidence type="ECO:0000256" key="10">
    <source>
        <dbReference type="ARBA" id="ARBA00048617"/>
    </source>
</evidence>
<evidence type="ECO:0000313" key="12">
    <source>
        <dbReference type="EMBL" id="KAJ3256113.1"/>
    </source>
</evidence>
<dbReference type="Proteomes" id="UP001210925">
    <property type="component" value="Unassembled WGS sequence"/>
</dbReference>
<dbReference type="Pfam" id="PF02602">
    <property type="entry name" value="HEM4"/>
    <property type="match status" value="1"/>
</dbReference>
<dbReference type="PANTHER" id="PTHR12390">
    <property type="entry name" value="UROPORPHYRINOGEN III SYNTHASE"/>
    <property type="match status" value="1"/>
</dbReference>
<evidence type="ECO:0000313" key="13">
    <source>
        <dbReference type="Proteomes" id="UP001210925"/>
    </source>
</evidence>
<keyword evidence="13" id="KW-1185">Reference proteome</keyword>
<name>A0AAD5UIY2_9FUNG</name>
<dbReference type="PANTHER" id="PTHR12390:SF0">
    <property type="entry name" value="UROPORPHYRINOGEN-III SYNTHASE"/>
    <property type="match status" value="1"/>
</dbReference>
<dbReference type="GO" id="GO:0006785">
    <property type="term" value="P:heme B biosynthetic process"/>
    <property type="evidence" value="ECO:0007669"/>
    <property type="project" value="UniProtKB-ARBA"/>
</dbReference>
<evidence type="ECO:0000256" key="9">
    <source>
        <dbReference type="ARBA" id="ARBA00040167"/>
    </source>
</evidence>
<feature type="domain" description="Tetrapyrrole biosynthesis uroporphyrinogen III synthase" evidence="11">
    <location>
        <begin position="16"/>
        <end position="213"/>
    </location>
</feature>
<evidence type="ECO:0000256" key="6">
    <source>
        <dbReference type="ARBA" id="ARBA00023244"/>
    </source>
</evidence>
<keyword evidence="6" id="KW-0627">Porphyrin biosynthesis</keyword>
<dbReference type="GO" id="GO:0004852">
    <property type="term" value="F:uroporphyrinogen-III synthase activity"/>
    <property type="evidence" value="ECO:0007669"/>
    <property type="project" value="UniProtKB-EC"/>
</dbReference>
<evidence type="ECO:0000256" key="1">
    <source>
        <dbReference type="ARBA" id="ARBA00004772"/>
    </source>
</evidence>
<proteinExistence type="inferred from homology"/>
<dbReference type="FunFam" id="3.40.50.10090:FF:000003">
    <property type="entry name" value="uroporphyrinogen-III synthase"/>
    <property type="match status" value="1"/>
</dbReference>
<evidence type="ECO:0000256" key="5">
    <source>
        <dbReference type="ARBA" id="ARBA00023239"/>
    </source>
</evidence>
<comment type="catalytic activity">
    <reaction evidence="10">
        <text>hydroxymethylbilane = uroporphyrinogen III + H2O</text>
        <dbReference type="Rhea" id="RHEA:18965"/>
        <dbReference type="ChEBI" id="CHEBI:15377"/>
        <dbReference type="ChEBI" id="CHEBI:57308"/>
        <dbReference type="ChEBI" id="CHEBI:57845"/>
        <dbReference type="EC" id="4.2.1.75"/>
    </reaction>
</comment>
<dbReference type="GO" id="GO:0006780">
    <property type="term" value="P:uroporphyrinogen III biosynthetic process"/>
    <property type="evidence" value="ECO:0007669"/>
    <property type="project" value="InterPro"/>
</dbReference>
<keyword evidence="5" id="KW-0456">Lyase</keyword>
<dbReference type="InterPro" id="IPR003754">
    <property type="entry name" value="4pyrrol_synth_uPrphyn_synth"/>
</dbReference>
<comment type="caution">
    <text evidence="12">The sequence shown here is derived from an EMBL/GenBank/DDBJ whole genome shotgun (WGS) entry which is preliminary data.</text>
</comment>
<dbReference type="CDD" id="cd06578">
    <property type="entry name" value="HemD"/>
    <property type="match status" value="1"/>
</dbReference>
<evidence type="ECO:0000256" key="8">
    <source>
        <dbReference type="ARBA" id="ARBA00032649"/>
    </source>
</evidence>
<evidence type="ECO:0000256" key="3">
    <source>
        <dbReference type="ARBA" id="ARBA00013109"/>
    </source>
</evidence>
<dbReference type="Gene3D" id="3.40.50.10090">
    <property type="match status" value="2"/>
</dbReference>
<keyword evidence="4" id="KW-0350">Heme biosynthesis</keyword>
<dbReference type="SUPFAM" id="SSF69618">
    <property type="entry name" value="HemD-like"/>
    <property type="match status" value="1"/>
</dbReference>
<evidence type="ECO:0000259" key="11">
    <source>
        <dbReference type="Pfam" id="PF02602"/>
    </source>
</evidence>
<protein>
    <recommendedName>
        <fullName evidence="9">Uroporphyrinogen-III synthase</fullName>
        <ecNumber evidence="3">4.2.1.75</ecNumber>
    </recommendedName>
    <alternativeName>
        <fullName evidence="8">Hydroxymethylbilane hydrolyase [cyclizing]</fullName>
    </alternativeName>
    <alternativeName>
        <fullName evidence="7">Uroporphyrinogen-III cosynthase</fullName>
    </alternativeName>
</protein>
<dbReference type="InterPro" id="IPR036108">
    <property type="entry name" value="4pyrrol_syn_uPrphyn_synt_sf"/>
</dbReference>
<dbReference type="AlphaFoldDB" id="A0AAD5UIY2"/>
<dbReference type="EC" id="4.2.1.75" evidence="3"/>
<evidence type="ECO:0000256" key="7">
    <source>
        <dbReference type="ARBA" id="ARBA00031702"/>
    </source>
</evidence>
<sequence>MKRRVILLREEKENDKYRSLFNSHGFDVEFKKVLETRFVNQDGLEQMLHQYDSFGGMIITSQNASRAIAKVDPSKWKLVYTVGSATGDSVRKLGLNSVGECGNADELAMYIISNYKDKKPLLFLTGDKTRDVLPIKLKEAGIAVQELQVYETTSLSKKLDISNEILVLFSPSGLDSIEITDNTWVSIGPTTTAALKQRGIVPYQATSPSPSGVLDAVLEYLKSLK</sequence>
<accession>A0AAD5UIY2</accession>
<evidence type="ECO:0000256" key="4">
    <source>
        <dbReference type="ARBA" id="ARBA00023133"/>
    </source>
</evidence>
<dbReference type="EMBL" id="JADGKB010000055">
    <property type="protein sequence ID" value="KAJ3256113.1"/>
    <property type="molecule type" value="Genomic_DNA"/>
</dbReference>
<reference evidence="12" key="1">
    <citation type="submission" date="2020-05" db="EMBL/GenBank/DDBJ databases">
        <title>Phylogenomic resolution of chytrid fungi.</title>
        <authorList>
            <person name="Stajich J.E."/>
            <person name="Amses K."/>
            <person name="Simmons R."/>
            <person name="Seto K."/>
            <person name="Myers J."/>
            <person name="Bonds A."/>
            <person name="Quandt C.A."/>
            <person name="Barry K."/>
            <person name="Liu P."/>
            <person name="Grigoriev I."/>
            <person name="Longcore J.E."/>
            <person name="James T.Y."/>
        </authorList>
    </citation>
    <scope>NUCLEOTIDE SEQUENCE</scope>
    <source>
        <strain evidence="12">PLAUS21</strain>
    </source>
</reference>
<organism evidence="12 13">
    <name type="scientific">Boothiomyces macroporosus</name>
    <dbReference type="NCBI Taxonomy" id="261099"/>
    <lineage>
        <taxon>Eukaryota</taxon>
        <taxon>Fungi</taxon>
        <taxon>Fungi incertae sedis</taxon>
        <taxon>Chytridiomycota</taxon>
        <taxon>Chytridiomycota incertae sedis</taxon>
        <taxon>Chytridiomycetes</taxon>
        <taxon>Rhizophydiales</taxon>
        <taxon>Terramycetaceae</taxon>
        <taxon>Boothiomyces</taxon>
    </lineage>
</organism>
<evidence type="ECO:0000256" key="2">
    <source>
        <dbReference type="ARBA" id="ARBA00008133"/>
    </source>
</evidence>
<dbReference type="GO" id="GO:0005829">
    <property type="term" value="C:cytosol"/>
    <property type="evidence" value="ECO:0007669"/>
    <property type="project" value="TreeGrafter"/>
</dbReference>